<dbReference type="AlphaFoldDB" id="A0A239CQ24"/>
<dbReference type="Proteomes" id="UP000198480">
    <property type="component" value="Unassembled WGS sequence"/>
</dbReference>
<evidence type="ECO:0000259" key="1">
    <source>
        <dbReference type="Pfam" id="PF07969"/>
    </source>
</evidence>
<dbReference type="Pfam" id="PF07969">
    <property type="entry name" value="Amidohydro_3"/>
    <property type="match status" value="2"/>
</dbReference>
<evidence type="ECO:0000313" key="3">
    <source>
        <dbReference type="Proteomes" id="UP000198480"/>
    </source>
</evidence>
<dbReference type="NCBIfam" id="NF006560">
    <property type="entry name" value="PRK09061.1"/>
    <property type="match status" value="1"/>
</dbReference>
<feature type="domain" description="Amidohydrolase 3" evidence="1">
    <location>
        <begin position="404"/>
        <end position="498"/>
    </location>
</feature>
<proteinExistence type="predicted"/>
<organism evidence="2 3">
    <name type="scientific">Belliella buryatensis</name>
    <dbReference type="NCBI Taxonomy" id="1500549"/>
    <lineage>
        <taxon>Bacteria</taxon>
        <taxon>Pseudomonadati</taxon>
        <taxon>Bacteroidota</taxon>
        <taxon>Cytophagia</taxon>
        <taxon>Cytophagales</taxon>
        <taxon>Cyclobacteriaceae</taxon>
        <taxon>Belliella</taxon>
    </lineage>
</organism>
<dbReference type="OrthoDB" id="9775607at2"/>
<dbReference type="InterPro" id="IPR011059">
    <property type="entry name" value="Metal-dep_hydrolase_composite"/>
</dbReference>
<dbReference type="SUPFAM" id="SSF51556">
    <property type="entry name" value="Metallo-dependent hydrolases"/>
    <property type="match status" value="1"/>
</dbReference>
<dbReference type="SUPFAM" id="SSF51338">
    <property type="entry name" value="Composite domain of metallo-dependent hydrolases"/>
    <property type="match status" value="1"/>
</dbReference>
<dbReference type="RefSeq" id="WP_089239314.1">
    <property type="nucleotide sequence ID" value="NZ_FZOK01000005.1"/>
</dbReference>
<dbReference type="PANTHER" id="PTHR11647:SF1">
    <property type="entry name" value="COLLAPSIN RESPONSE MEDIATOR PROTEIN"/>
    <property type="match status" value="1"/>
</dbReference>
<keyword evidence="3" id="KW-1185">Reference proteome</keyword>
<dbReference type="InterPro" id="IPR032466">
    <property type="entry name" value="Metal_Hydrolase"/>
</dbReference>
<protein>
    <submittedName>
        <fullName evidence="2">Dihydroorotase</fullName>
    </submittedName>
</protein>
<dbReference type="InterPro" id="IPR013108">
    <property type="entry name" value="Amidohydro_3"/>
</dbReference>
<dbReference type="Gene3D" id="3.20.20.140">
    <property type="entry name" value="Metal-dependent hydrolases"/>
    <property type="match status" value="1"/>
</dbReference>
<dbReference type="GO" id="GO:0016810">
    <property type="term" value="F:hydrolase activity, acting on carbon-nitrogen (but not peptide) bonds"/>
    <property type="evidence" value="ECO:0007669"/>
    <property type="project" value="InterPro"/>
</dbReference>
<reference evidence="3" key="1">
    <citation type="submission" date="2017-06" db="EMBL/GenBank/DDBJ databases">
        <authorList>
            <person name="Varghese N."/>
            <person name="Submissions S."/>
        </authorList>
    </citation>
    <scope>NUCLEOTIDE SEQUENCE [LARGE SCALE GENOMIC DNA]</scope>
    <source>
        <strain evidence="3">5C</strain>
    </source>
</reference>
<feature type="domain" description="Amidohydrolase 3" evidence="1">
    <location>
        <begin position="73"/>
        <end position="150"/>
    </location>
</feature>
<name>A0A239CQ24_9BACT</name>
<dbReference type="PANTHER" id="PTHR11647">
    <property type="entry name" value="HYDRANTOINASE/DIHYDROPYRIMIDINASE FAMILY MEMBER"/>
    <property type="match status" value="1"/>
</dbReference>
<sequence>MKIHFPNHVLILFSLLLIFGYCTPKGENHNDFDVVILNGRVIDPETELDGIRNIGIKNGSIKIITESTIEGLKTIDAEGLVVAPGFIDLHAHGQTLTADRMQAFDGVTTALELESGILPVDPWYKQMEEQGRILNYGTAAAWTFARIETLEDIPMEPNLKWFQEAFSLRSWVRDAASPSQIENIIRLIEEEGIKQGSIGIGINAGYAPGGGFKELLAVHQLASDYGVPTFTHISGDFPNDPKSAAEYVGQIIAFSAATGSQSHICHLNSSSLRDVKTTKNMIISAQNAGLPITTESYTYGASSTTIGAALFNEEAREKKDIKAEQIELNGKPLTEDEFQKVRNEKPGSVVVFRFLYMPRDESILDESVLFPGGVIASDAMPWVDIETDDYFDDNIWPLNENAFAHPRSAGTYTRLLSHYVRERGVLSMMEAIAKSSLYPAKILEQSVDQMKYKGRIQTGMDADIIIFDEKTVQDKATFTEPQLPAVGMKFVLVNGELIIENGDLVLDARPGKAIRRTVNE</sequence>
<dbReference type="EMBL" id="FZOK01000005">
    <property type="protein sequence ID" value="SNS22197.1"/>
    <property type="molecule type" value="Genomic_DNA"/>
</dbReference>
<evidence type="ECO:0000313" key="2">
    <source>
        <dbReference type="EMBL" id="SNS22197.1"/>
    </source>
</evidence>
<gene>
    <name evidence="2" type="ORF">SAMN06295967_105169</name>
</gene>
<accession>A0A239CQ24</accession>
<dbReference type="Gene3D" id="2.30.40.10">
    <property type="entry name" value="Urease, subunit C, domain 1"/>
    <property type="match status" value="1"/>
</dbReference>
<dbReference type="InterPro" id="IPR050378">
    <property type="entry name" value="Metallo-dep_Hydrolases_sf"/>
</dbReference>